<dbReference type="EMBL" id="FNAL01000049">
    <property type="protein sequence ID" value="SDE21251.1"/>
    <property type="molecule type" value="Genomic_DNA"/>
</dbReference>
<accession>A0A1G7B2K3</accession>
<keyword evidence="4" id="KW-1185">Reference proteome</keyword>
<evidence type="ECO:0000313" key="3">
    <source>
        <dbReference type="Proteomes" id="UP000198501"/>
    </source>
</evidence>
<dbReference type="Proteomes" id="UP000198501">
    <property type="component" value="Unassembled WGS sequence"/>
</dbReference>
<reference evidence="2 3" key="2">
    <citation type="submission" date="2016-10" db="EMBL/GenBank/DDBJ databases">
        <authorList>
            <person name="de Groot N.N."/>
        </authorList>
    </citation>
    <scope>NUCLEOTIDE SEQUENCE [LARGE SCALE GENOMIC DNA]</scope>
    <source>
        <strain evidence="2 3">DSM 23406</strain>
    </source>
</reference>
<reference evidence="1" key="4">
    <citation type="submission" date="2023-01" db="EMBL/GenBank/DDBJ databases">
        <title>Draft genome sequence of Psychrobacter pacificensis strain NBRC 103191.</title>
        <authorList>
            <person name="Sun Q."/>
            <person name="Mori K."/>
        </authorList>
    </citation>
    <scope>NUCLEOTIDE SEQUENCE</scope>
    <source>
        <strain evidence="1">NBRC 103191</strain>
    </source>
</reference>
<evidence type="ECO:0000313" key="1">
    <source>
        <dbReference type="EMBL" id="GLR29427.1"/>
    </source>
</evidence>
<organism evidence="2 3">
    <name type="scientific">Psychrobacter pacificensis</name>
    <dbReference type="NCBI Taxonomy" id="112002"/>
    <lineage>
        <taxon>Bacteria</taxon>
        <taxon>Pseudomonadati</taxon>
        <taxon>Pseudomonadota</taxon>
        <taxon>Gammaproteobacteria</taxon>
        <taxon>Moraxellales</taxon>
        <taxon>Moraxellaceae</taxon>
        <taxon>Psychrobacter</taxon>
    </lineage>
</organism>
<dbReference type="AlphaFoldDB" id="A0A1G7B2K3"/>
<dbReference type="Proteomes" id="UP001156645">
    <property type="component" value="Unassembled WGS sequence"/>
</dbReference>
<sequence>MILEETDKLYLYDSYGDAYLIDKESRDILFTDSFYGGPSCALIDPNNKYAIVAGKHLTLWDCYEGNNKLTKFETEQFCWIERLRLINENTMQILLDPWFQYSAIWELTVSNKSLFKISDFMKYKNLPYTDNIVWCFIIKPLVEPYSGLYTSEF</sequence>
<proteinExistence type="predicted"/>
<name>A0A1G7B2K3_9GAMM</name>
<protein>
    <submittedName>
        <fullName evidence="2">Uncharacterized protein</fullName>
    </submittedName>
</protein>
<reference evidence="1" key="1">
    <citation type="journal article" date="2014" name="Int. J. Syst. Evol. Microbiol.">
        <title>Complete genome of a new Firmicutes species belonging to the dominant human colonic microbiota ('Ruminococcus bicirculans') reveals two chromosomes and a selective capacity to utilize plant glucans.</title>
        <authorList>
            <consortium name="NISC Comparative Sequencing Program"/>
            <person name="Wegmann U."/>
            <person name="Louis P."/>
            <person name="Goesmann A."/>
            <person name="Henrissat B."/>
            <person name="Duncan S.H."/>
            <person name="Flint H.J."/>
        </authorList>
    </citation>
    <scope>NUCLEOTIDE SEQUENCE</scope>
    <source>
        <strain evidence="1">NBRC 103191</strain>
    </source>
</reference>
<dbReference type="RefSeq" id="WP_071003248.1">
    <property type="nucleotide sequence ID" value="NZ_BSOK01000034.1"/>
</dbReference>
<evidence type="ECO:0000313" key="2">
    <source>
        <dbReference type="EMBL" id="SDE21251.1"/>
    </source>
</evidence>
<dbReference type="EMBL" id="BSOK01000034">
    <property type="protein sequence ID" value="GLR29427.1"/>
    <property type="molecule type" value="Genomic_DNA"/>
</dbReference>
<evidence type="ECO:0000313" key="4">
    <source>
        <dbReference type="Proteomes" id="UP001156645"/>
    </source>
</evidence>
<gene>
    <name evidence="1" type="ORF">GCM10007915_16660</name>
    <name evidence="2" type="ORF">SAMN05660405_02694</name>
</gene>
<reference evidence="4" key="3">
    <citation type="journal article" date="2019" name="Int. J. Syst. Evol. Microbiol.">
        <title>The Global Catalogue of Microorganisms (GCM) 10K type strain sequencing project: providing services to taxonomists for standard genome sequencing and annotation.</title>
        <authorList>
            <consortium name="The Broad Institute Genomics Platform"/>
            <consortium name="The Broad Institute Genome Sequencing Center for Infectious Disease"/>
            <person name="Wu L."/>
            <person name="Ma J."/>
        </authorList>
    </citation>
    <scope>NUCLEOTIDE SEQUENCE [LARGE SCALE GENOMIC DNA]</scope>
    <source>
        <strain evidence="4">NBRC 103191</strain>
    </source>
</reference>